<dbReference type="RefSeq" id="WP_067765307.1">
    <property type="nucleotide sequence ID" value="NZ_LZDS01000026.1"/>
</dbReference>
<dbReference type="NCBIfam" id="TIGR00361">
    <property type="entry name" value="ComEC_Rec2"/>
    <property type="match status" value="1"/>
</dbReference>
<evidence type="ECO:0000256" key="2">
    <source>
        <dbReference type="ARBA" id="ARBA00022475"/>
    </source>
</evidence>
<dbReference type="Pfam" id="PF00753">
    <property type="entry name" value="Lactamase_B"/>
    <property type="match status" value="1"/>
</dbReference>
<dbReference type="OrthoDB" id="9761531at2"/>
<protein>
    <submittedName>
        <fullName evidence="10">DNA internalization-related competence protein ComEC/Rec2</fullName>
    </submittedName>
</protein>
<keyword evidence="2" id="KW-1003">Cell membrane</keyword>
<feature type="transmembrane region" description="Helical" evidence="6">
    <location>
        <begin position="264"/>
        <end position="287"/>
    </location>
</feature>
<evidence type="ECO:0000256" key="3">
    <source>
        <dbReference type="ARBA" id="ARBA00022692"/>
    </source>
</evidence>
<feature type="transmembrane region" description="Helical" evidence="6">
    <location>
        <begin position="443"/>
        <end position="466"/>
    </location>
</feature>
<feature type="transmembrane region" description="Helical" evidence="6">
    <location>
        <begin position="503"/>
        <end position="521"/>
    </location>
</feature>
<feature type="domain" description="Metallo-beta-lactamase" evidence="7">
    <location>
        <begin position="554"/>
        <end position="624"/>
    </location>
</feature>
<dbReference type="InterPro" id="IPR025405">
    <property type="entry name" value="DUF4131"/>
</dbReference>
<proteinExistence type="predicted"/>
<evidence type="ECO:0000256" key="1">
    <source>
        <dbReference type="ARBA" id="ARBA00004651"/>
    </source>
</evidence>
<evidence type="ECO:0000259" key="8">
    <source>
        <dbReference type="Pfam" id="PF03772"/>
    </source>
</evidence>
<feature type="domain" description="DUF4131" evidence="9">
    <location>
        <begin position="29"/>
        <end position="185"/>
    </location>
</feature>
<dbReference type="Pfam" id="PF13567">
    <property type="entry name" value="DUF4131"/>
    <property type="match status" value="1"/>
</dbReference>
<dbReference type="InterPro" id="IPR004477">
    <property type="entry name" value="ComEC_N"/>
</dbReference>
<evidence type="ECO:0000259" key="7">
    <source>
        <dbReference type="Pfam" id="PF00753"/>
    </source>
</evidence>
<evidence type="ECO:0000259" key="9">
    <source>
        <dbReference type="Pfam" id="PF13567"/>
    </source>
</evidence>
<evidence type="ECO:0000256" key="5">
    <source>
        <dbReference type="ARBA" id="ARBA00023136"/>
    </source>
</evidence>
<dbReference type="PANTHER" id="PTHR30619:SF7">
    <property type="entry name" value="BETA-LACTAMASE DOMAIN PROTEIN"/>
    <property type="match status" value="1"/>
</dbReference>
<dbReference type="GO" id="GO:0005886">
    <property type="term" value="C:plasma membrane"/>
    <property type="evidence" value="ECO:0007669"/>
    <property type="project" value="UniProtKB-SubCell"/>
</dbReference>
<dbReference type="GO" id="GO:0030420">
    <property type="term" value="P:establishment of competence for transformation"/>
    <property type="evidence" value="ECO:0007669"/>
    <property type="project" value="InterPro"/>
</dbReference>
<dbReference type="NCBIfam" id="TIGR00360">
    <property type="entry name" value="ComEC_N-term"/>
    <property type="match status" value="1"/>
</dbReference>
<dbReference type="Gene3D" id="3.60.15.10">
    <property type="entry name" value="Ribonuclease Z/Hydroxyacylglutathione hydrolase-like"/>
    <property type="match status" value="1"/>
</dbReference>
<keyword evidence="3 6" id="KW-0812">Transmembrane</keyword>
<comment type="caution">
    <text evidence="10">The sequence shown here is derived from an EMBL/GenBank/DDBJ whole genome shotgun (WGS) entry which is preliminary data.</text>
</comment>
<keyword evidence="5 6" id="KW-0472">Membrane</keyword>
<organism evidence="10 11">
    <name type="scientific">Acinetobacter gandensis</name>
    <dbReference type="NCBI Taxonomy" id="1443941"/>
    <lineage>
        <taxon>Bacteria</taxon>
        <taxon>Pseudomonadati</taxon>
        <taxon>Pseudomonadota</taxon>
        <taxon>Gammaproteobacteria</taxon>
        <taxon>Moraxellales</taxon>
        <taxon>Moraxellaceae</taxon>
        <taxon>Acinetobacter</taxon>
    </lineage>
</organism>
<feature type="transmembrane region" description="Helical" evidence="6">
    <location>
        <begin position="52"/>
        <end position="73"/>
    </location>
</feature>
<accession>A0A1A7RBU4</accession>
<comment type="subcellular location">
    <subcellularLocation>
        <location evidence="1">Cell membrane</location>
        <topology evidence="1">Multi-pass membrane protein</topology>
    </subcellularLocation>
</comment>
<keyword evidence="11" id="KW-1185">Reference proteome</keyword>
<feature type="transmembrane region" description="Helical" evidence="6">
    <location>
        <begin position="349"/>
        <end position="382"/>
    </location>
</feature>
<reference evidence="11" key="1">
    <citation type="submission" date="2016-06" db="EMBL/GenBank/DDBJ databases">
        <authorList>
            <person name="Radolfova-Krizova L."/>
            <person name="Nemec A."/>
        </authorList>
    </citation>
    <scope>NUCLEOTIDE SEQUENCE [LARGE SCALE GENOMIC DNA]</scope>
    <source>
        <strain evidence="11">ANC 4275</strain>
    </source>
</reference>
<feature type="transmembrane region" description="Helical" evidence="6">
    <location>
        <begin position="299"/>
        <end position="318"/>
    </location>
</feature>
<evidence type="ECO:0000256" key="4">
    <source>
        <dbReference type="ARBA" id="ARBA00022989"/>
    </source>
</evidence>
<dbReference type="InterPro" id="IPR036866">
    <property type="entry name" value="RibonucZ/Hydroxyglut_hydro"/>
</dbReference>
<sequence>MLQWFCMGWIIGISLMGSHAWDLHISTWLVLAIFVLWQKFQSHFIPDVKQIFPLTLQLILNVLIGMVLGFGYANTQLDERLALIQHEQYEAELIVYLPEISQLKEQKLQQTIQVLNLSSQAQYFSASISTQILQEQQLKLEPGQYYRMWGRVKPSQSYATPGAFDMEKWNIQQNLHASFDVKQLEFLTEQQVASLGFNSDIRQHQAILHQFKIAIEKQRLRLREFIQKQPLRNNGLILALLTGDKSLLNKGTEQLFQRFGMSHLLAISGPHVLIFAILVCWCIRRSLAKWLPDLYLKWPQQYVLVLPFIMCVSLYCAFTGFDIPALRTLIICLVASAMLLLQQRIRPFALLIFSASILLLFDPFSILSAAFWLSYGACFILLRIYQTLQRKQMNAEQLTYAQSIKNALMILIESQWKIFIALFPLMIIFFKQIAWITPLSNLFAIPWLGFVVVPLDILAALAYFIFEPLSSALFQLNDLFIELLHVVLYGLDRIFSPALDAVAMKNTQILLLILALVIVFLPQGLMPKSWGWIGLIFVVLPIRNPVPFQLSVLDVGQGQSIFIRYHQHTMMVDFGGYYDESKFSIGKNIIQPFLSVNGVRKLDQVVLTHLDQDHSGGFFSIYEQLTIGQLYTNQQVEQIGAVPQVLCLQGQAWNWDNQVFFKVLSPSREQQEAIPFNTNESSCVLYVSVREKNGFKNFLLMGDAGWETEYKILQNYPNLSVDVLVLGHHGSQYSSAYTFLQHLEPKLAIASVGRFNRYGHPAMLTQSRLDKLGIPFLQTAKSGTIHFVEKGKDIKLLEERAKYKWYDYSTKSITAD</sequence>
<dbReference type="PANTHER" id="PTHR30619">
    <property type="entry name" value="DNA INTERNALIZATION/COMPETENCE PROTEIN COMEC/REC2"/>
    <property type="match status" value="1"/>
</dbReference>
<feature type="domain" description="ComEC/Rec2-related protein" evidence="8">
    <location>
        <begin position="240"/>
        <end position="521"/>
    </location>
</feature>
<dbReference type="InterPro" id="IPR035681">
    <property type="entry name" value="ComA-like_MBL"/>
</dbReference>
<evidence type="ECO:0000313" key="10">
    <source>
        <dbReference type="EMBL" id="OBX28172.1"/>
    </source>
</evidence>
<dbReference type="InterPro" id="IPR052159">
    <property type="entry name" value="Competence_DNA_uptake"/>
</dbReference>
<dbReference type="Pfam" id="PF03772">
    <property type="entry name" value="Competence"/>
    <property type="match status" value="1"/>
</dbReference>
<evidence type="ECO:0000256" key="6">
    <source>
        <dbReference type="SAM" id="Phobius"/>
    </source>
</evidence>
<dbReference type="AlphaFoldDB" id="A0A1A7RBU4"/>
<dbReference type="CDD" id="cd07731">
    <property type="entry name" value="ComA-like_MBL-fold"/>
    <property type="match status" value="1"/>
</dbReference>
<name>A0A1A7RBU4_9GAMM</name>
<dbReference type="EMBL" id="LZDS01000026">
    <property type="protein sequence ID" value="OBX28172.1"/>
    <property type="molecule type" value="Genomic_DNA"/>
</dbReference>
<keyword evidence="4 6" id="KW-1133">Transmembrane helix</keyword>
<dbReference type="SUPFAM" id="SSF56281">
    <property type="entry name" value="Metallo-hydrolase/oxidoreductase"/>
    <property type="match status" value="1"/>
</dbReference>
<dbReference type="Proteomes" id="UP000185753">
    <property type="component" value="Unassembled WGS sequence"/>
</dbReference>
<dbReference type="InterPro" id="IPR004797">
    <property type="entry name" value="Competence_ComEC/Rec2"/>
</dbReference>
<dbReference type="STRING" id="1443941.A9J31_06310"/>
<gene>
    <name evidence="10" type="ORF">A9J31_06310</name>
</gene>
<feature type="transmembrane region" description="Helical" evidence="6">
    <location>
        <begin position="21"/>
        <end position="40"/>
    </location>
</feature>
<dbReference type="InterPro" id="IPR001279">
    <property type="entry name" value="Metallo-B-lactamas"/>
</dbReference>
<evidence type="ECO:0000313" key="11">
    <source>
        <dbReference type="Proteomes" id="UP000185753"/>
    </source>
</evidence>